<dbReference type="InterPro" id="IPR019786">
    <property type="entry name" value="Zinc_finger_PHD-type_CS"/>
</dbReference>
<feature type="compositionally biased region" description="Low complexity" evidence="10">
    <location>
        <begin position="1035"/>
        <end position="1065"/>
    </location>
</feature>
<dbReference type="EMBL" id="KQ087177">
    <property type="protein sequence ID" value="KLT46484.1"/>
    <property type="molecule type" value="Genomic_DNA"/>
</dbReference>
<feature type="compositionally biased region" description="Basic and acidic residues" evidence="10">
    <location>
        <begin position="845"/>
        <end position="870"/>
    </location>
</feature>
<dbReference type="PANTHER" id="PTHR13793:SF107">
    <property type="entry name" value="BROMODOMAIN-CONTAINING PROTEIN HOMOLOG"/>
    <property type="match status" value="1"/>
</dbReference>
<dbReference type="FunFam" id="3.30.40.10:FF:000008">
    <property type="entry name" value="Bromodomain containing 1, isoform CRA_a"/>
    <property type="match status" value="1"/>
</dbReference>
<dbReference type="CDD" id="cd15492">
    <property type="entry name" value="PHD_BRPF_JADE_like"/>
    <property type="match status" value="1"/>
</dbReference>
<dbReference type="Pfam" id="PF00855">
    <property type="entry name" value="PWWP"/>
    <property type="match status" value="1"/>
</dbReference>
<dbReference type="SMART" id="SM00249">
    <property type="entry name" value="PHD"/>
    <property type="match status" value="2"/>
</dbReference>
<evidence type="ECO:0000259" key="12">
    <source>
        <dbReference type="PROSITE" id="PS50016"/>
    </source>
</evidence>
<dbReference type="Gene3D" id="2.30.30.140">
    <property type="match status" value="1"/>
</dbReference>
<feature type="compositionally biased region" description="Acidic residues" evidence="10">
    <location>
        <begin position="304"/>
        <end position="323"/>
    </location>
</feature>
<dbReference type="OrthoDB" id="20839at2759"/>
<dbReference type="SUPFAM" id="SSF47370">
    <property type="entry name" value="Bromodomain"/>
    <property type="match status" value="1"/>
</dbReference>
<dbReference type="PRINTS" id="PR00503">
    <property type="entry name" value="BROMODOMAIN"/>
</dbReference>
<evidence type="ECO:0000256" key="10">
    <source>
        <dbReference type="SAM" id="MobiDB-lite"/>
    </source>
</evidence>
<dbReference type="InterPro" id="IPR001965">
    <property type="entry name" value="Znf_PHD"/>
</dbReference>
<feature type="compositionally biased region" description="Basic and acidic residues" evidence="10">
    <location>
        <begin position="822"/>
        <end position="833"/>
    </location>
</feature>
<dbReference type="SMART" id="SM00293">
    <property type="entry name" value="PWWP"/>
    <property type="match status" value="1"/>
</dbReference>
<evidence type="ECO:0000256" key="5">
    <source>
        <dbReference type="ARBA" id="ARBA00022833"/>
    </source>
</evidence>
<dbReference type="Proteomes" id="UP000053611">
    <property type="component" value="Unassembled WGS sequence"/>
</dbReference>
<evidence type="ECO:0000259" key="11">
    <source>
        <dbReference type="PROSITE" id="PS50014"/>
    </source>
</evidence>
<dbReference type="InterPro" id="IPR011011">
    <property type="entry name" value="Znf_FYVE_PHD"/>
</dbReference>
<dbReference type="InterPro" id="IPR000313">
    <property type="entry name" value="PWWP_dom"/>
</dbReference>
<accession>A0A0J1BEF0</accession>
<dbReference type="GO" id="GO:0006325">
    <property type="term" value="P:chromatin organization"/>
    <property type="evidence" value="ECO:0007669"/>
    <property type="project" value="UniProtKB-ARBA"/>
</dbReference>
<dbReference type="Pfam" id="PF13831">
    <property type="entry name" value="PHD_2"/>
    <property type="match status" value="1"/>
</dbReference>
<feature type="compositionally biased region" description="Basic and acidic residues" evidence="10">
    <location>
        <begin position="657"/>
        <end position="670"/>
    </location>
</feature>
<dbReference type="GO" id="GO:0008270">
    <property type="term" value="F:zinc ion binding"/>
    <property type="evidence" value="ECO:0007669"/>
    <property type="project" value="UniProtKB-KW"/>
</dbReference>
<dbReference type="InterPro" id="IPR036427">
    <property type="entry name" value="Bromodomain-like_sf"/>
</dbReference>
<feature type="compositionally biased region" description="Polar residues" evidence="10">
    <location>
        <begin position="339"/>
        <end position="349"/>
    </location>
</feature>
<keyword evidence="2" id="KW-0479">Metal-binding</keyword>
<evidence type="ECO:0000259" key="13">
    <source>
        <dbReference type="PROSITE" id="PS50812"/>
    </source>
</evidence>
<feature type="domain" description="PHD-type" evidence="12">
    <location>
        <begin position="129"/>
        <end position="179"/>
    </location>
</feature>
<keyword evidence="7" id="KW-0539">Nucleus</keyword>
<feature type="domain" description="PHD-type" evidence="14">
    <location>
        <begin position="183"/>
        <end position="295"/>
    </location>
</feature>
<dbReference type="SMART" id="SM00297">
    <property type="entry name" value="BROMO"/>
    <property type="match status" value="1"/>
</dbReference>
<dbReference type="FunFam" id="3.30.40.10:FF:000007">
    <property type="entry name" value="Bromodomain containing 1, isoform CRA_b"/>
    <property type="match status" value="1"/>
</dbReference>
<dbReference type="Pfam" id="PF00439">
    <property type="entry name" value="Bromodomain"/>
    <property type="match status" value="1"/>
</dbReference>
<dbReference type="PANTHER" id="PTHR13793">
    <property type="entry name" value="PHD FINGER PROTEINS"/>
    <property type="match status" value="1"/>
</dbReference>
<evidence type="ECO:0000256" key="2">
    <source>
        <dbReference type="ARBA" id="ARBA00022723"/>
    </source>
</evidence>
<dbReference type="CDD" id="cd15670">
    <property type="entry name" value="ePHD_BRPF"/>
    <property type="match status" value="1"/>
</dbReference>
<evidence type="ECO:0000256" key="9">
    <source>
        <dbReference type="PROSITE-ProRule" id="PRU00146"/>
    </source>
</evidence>
<evidence type="ECO:0000256" key="7">
    <source>
        <dbReference type="ARBA" id="ARBA00023242"/>
    </source>
</evidence>
<keyword evidence="6 8" id="KW-0103">Bromodomain</keyword>
<sequence length="1168" mass="128632">MATSPGKKVDVPTVSFRVITDDKALLGPAGVHSEQARSYGYNDFSYFERPEHYIRYIEPIESELAVQVEYDMDEQDQEWLDAVNAERKKDQQAPVSYELFEVLIDKLEKEWFNLIKRIPQPQSHMPVEDSKCAICDDGEGENSNAIVFCDGCNLPVHQDCYGVPYIPEGQWLCRKCTVSPENPASCLFCPNEGGAFKQTTTGLWAHLLCAIWIPELGVGNAIYMEPVEGVENVPKSRWKLVCSLCKERVGACIQCEKPSCFTAFHVTCARQAGLLMSMKLMGADGQLKAYCDKHLPADWRLASEPDDVDDDSYHESEEDEDDLPSPAPARKRKRKDSLTTRPTTITTKSARAHAKSYRPGPPIVPRMIVNRLLDYVAKVTISKRQLFIERLCRYWSLKREARRGAPLLKRLHLEPWTATTESRDETEAEKAKKLEFLIALRNDLEKVRLLAELVRKREKEKLRQAQVIKDVVEGFVLPHYTVLRSVFDRISALDREDIFLHPVDKDEVPDYYEVVKEPICFSDIDKKIENVRYRNVAEFKNDIRLLFANAQLYNKSDTAFYRRAVRYKALSEPILTELDNIPSESSLQPLGDEWIEPADGAVGDLETSLVRLQALVAPDPSDSTRDMLASIFVSEVEKPKEPSPPRPKRPAVNRAKLFAEREERYKERKVLGGVRASRRHNTSASSPVGTPALEATPDAAAVPDSAAITEPAVQPEAGPSGSSGTPRRRTRRTVAEEEASSAASSPGSIKPMRNPQRGVLGLQSIPILTDAQRRAKEKRLDLVTTSLDARHQNERFNVGWILPEGSKRRRVSQESKPISKPKSREIKKVKEPSKSSTDSPQSKARGKERGPPAVATKEKDVKGKGKEAKGRARKASMSSARSATSRTSKRKASPPPEPPAKRSRMESDDDLTPVPDSAPPTATEARFPDRSSLSPLPEDMATPKAVIIEGAGDAGEEAPGKQSAAADEGERGEAAEAETAQGEAGGEVKREEGKGSDGSLDEDAAGRGAETTHDGDAGVLEGDASAEPAEDPPCTTSATTPSLASLATPASARASSRSRPASSTARKAKPNFGPGMQVWAKATSFPYFPARIINHVKDWQTVPQSVLDLEENMSKNGPVTLVRFYDKEGSYGWVSEDKMVPLGGEADEIYLAVSKGGDDGLTTGQGAG</sequence>
<dbReference type="GO" id="GO:0006357">
    <property type="term" value="P:regulation of transcription by RNA polymerase II"/>
    <property type="evidence" value="ECO:0007669"/>
    <property type="project" value="TreeGrafter"/>
</dbReference>
<dbReference type="InterPro" id="IPR050701">
    <property type="entry name" value="Histone_Mod_Regulator"/>
</dbReference>
<dbReference type="SUPFAM" id="SSF57903">
    <property type="entry name" value="FYVE/PHD zinc finger"/>
    <property type="match status" value="1"/>
</dbReference>
<dbReference type="PROSITE" id="PS50016">
    <property type="entry name" value="ZF_PHD_2"/>
    <property type="match status" value="1"/>
</dbReference>
<protein>
    <submittedName>
        <fullName evidence="15">Uncharacterized protein</fullName>
    </submittedName>
</protein>
<name>A0A0J1BEF0_9TREE</name>
<dbReference type="PROSITE" id="PS01359">
    <property type="entry name" value="ZF_PHD_1"/>
    <property type="match status" value="1"/>
</dbReference>
<dbReference type="InterPro" id="IPR001487">
    <property type="entry name" value="Bromodomain"/>
</dbReference>
<evidence type="ECO:0000256" key="8">
    <source>
        <dbReference type="PROSITE-ProRule" id="PRU00035"/>
    </source>
</evidence>
<comment type="subcellular location">
    <subcellularLocation>
        <location evidence="1">Nucleus</location>
    </subcellularLocation>
</comment>
<dbReference type="PROSITE" id="PS50812">
    <property type="entry name" value="PWWP"/>
    <property type="match status" value="1"/>
</dbReference>
<dbReference type="InterPro" id="IPR034732">
    <property type="entry name" value="EPHD"/>
</dbReference>
<dbReference type="InterPro" id="IPR019787">
    <property type="entry name" value="Znf_PHD-finger"/>
</dbReference>
<evidence type="ECO:0000256" key="3">
    <source>
        <dbReference type="ARBA" id="ARBA00022737"/>
    </source>
</evidence>
<evidence type="ECO:0000259" key="14">
    <source>
        <dbReference type="PROSITE" id="PS51805"/>
    </source>
</evidence>
<dbReference type="Pfam" id="PF13832">
    <property type="entry name" value="zf-HC5HC2H_2"/>
    <property type="match status" value="1"/>
</dbReference>
<keyword evidence="16" id="KW-1185">Reference proteome</keyword>
<proteinExistence type="predicted"/>
<dbReference type="CDD" id="cd04369">
    <property type="entry name" value="Bromodomain"/>
    <property type="match status" value="1"/>
</dbReference>
<feature type="domain" description="Bromo" evidence="11">
    <location>
        <begin position="491"/>
        <end position="561"/>
    </location>
</feature>
<dbReference type="Pfam" id="PF10513">
    <property type="entry name" value="EPL1"/>
    <property type="match status" value="1"/>
</dbReference>
<dbReference type="InterPro" id="IPR013083">
    <property type="entry name" value="Znf_RING/FYVE/PHD"/>
</dbReference>
<dbReference type="RefSeq" id="XP_018282975.1">
    <property type="nucleotide sequence ID" value="XM_018421669.1"/>
</dbReference>
<feature type="compositionally biased region" description="Basic and acidic residues" evidence="10">
    <location>
        <begin position="986"/>
        <end position="995"/>
    </location>
</feature>
<feature type="region of interest" description="Disordered" evidence="10">
    <location>
        <begin position="788"/>
        <end position="1073"/>
    </location>
</feature>
<dbReference type="Gene3D" id="1.20.920.10">
    <property type="entry name" value="Bromodomain-like"/>
    <property type="match status" value="1"/>
</dbReference>
<dbReference type="PROSITE" id="PS50014">
    <property type="entry name" value="BROMODOMAIN_2"/>
    <property type="match status" value="1"/>
</dbReference>
<reference evidence="15 16" key="1">
    <citation type="submission" date="2015-03" db="EMBL/GenBank/DDBJ databases">
        <title>Genomics and transcriptomics of the oil-accumulating basidiomycete yeast T. oleaginosus allow insights into substrate utilization and the diverse evolutionary trajectories of mating systems in fungi.</title>
        <authorList>
            <consortium name="DOE Joint Genome Institute"/>
            <person name="Kourist R."/>
            <person name="Kracht O."/>
            <person name="Bracharz F."/>
            <person name="Lipzen A."/>
            <person name="Nolan M."/>
            <person name="Ohm R."/>
            <person name="Grigoriev I."/>
            <person name="Sun S."/>
            <person name="Heitman J."/>
            <person name="Bruck T."/>
            <person name="Nowrousian M."/>
        </authorList>
    </citation>
    <scope>NUCLEOTIDE SEQUENCE [LARGE SCALE GENOMIC DNA]</scope>
    <source>
        <strain evidence="15 16">IBC0246</strain>
    </source>
</reference>
<keyword evidence="3" id="KW-0677">Repeat</keyword>
<dbReference type="InterPro" id="IPR019542">
    <property type="entry name" value="Enhancer_polycomb-like_N"/>
</dbReference>
<evidence type="ECO:0000256" key="4">
    <source>
        <dbReference type="ARBA" id="ARBA00022771"/>
    </source>
</evidence>
<dbReference type="STRING" id="879819.A0A0J1BEF0"/>
<feature type="region of interest" description="Disordered" evidence="10">
    <location>
        <begin position="302"/>
        <end position="357"/>
    </location>
</feature>
<keyword evidence="4 9" id="KW-0863">Zinc-finger</keyword>
<dbReference type="PROSITE" id="PS51805">
    <property type="entry name" value="EPHD"/>
    <property type="match status" value="1"/>
</dbReference>
<evidence type="ECO:0000256" key="6">
    <source>
        <dbReference type="ARBA" id="ARBA00023117"/>
    </source>
</evidence>
<evidence type="ECO:0000313" key="15">
    <source>
        <dbReference type="EMBL" id="KLT46484.1"/>
    </source>
</evidence>
<dbReference type="GeneID" id="28982272"/>
<dbReference type="AlphaFoldDB" id="A0A0J1BEF0"/>
<feature type="compositionally biased region" description="Low complexity" evidence="10">
    <location>
        <begin position="875"/>
        <end position="886"/>
    </location>
</feature>
<dbReference type="SUPFAM" id="SSF63748">
    <property type="entry name" value="Tudor/PWWP/MBT"/>
    <property type="match status" value="1"/>
</dbReference>
<evidence type="ECO:0000313" key="16">
    <source>
        <dbReference type="Proteomes" id="UP000053611"/>
    </source>
</evidence>
<gene>
    <name evidence="15" type="ORF">CC85DRAFT_281589</name>
</gene>
<evidence type="ECO:0000256" key="1">
    <source>
        <dbReference type="ARBA" id="ARBA00004123"/>
    </source>
</evidence>
<dbReference type="GO" id="GO:0005634">
    <property type="term" value="C:nucleus"/>
    <property type="evidence" value="ECO:0007669"/>
    <property type="project" value="UniProtKB-SubCell"/>
</dbReference>
<feature type="region of interest" description="Disordered" evidence="10">
    <location>
        <begin position="636"/>
        <end position="761"/>
    </location>
</feature>
<keyword evidence="5" id="KW-0862">Zinc</keyword>
<dbReference type="Gene3D" id="3.30.40.10">
    <property type="entry name" value="Zinc/RING finger domain, C3HC4 (zinc finger)"/>
    <property type="match status" value="2"/>
</dbReference>
<feature type="domain" description="PWWP" evidence="13">
    <location>
        <begin position="1074"/>
        <end position="1145"/>
    </location>
</feature>
<organism evidence="15 16">
    <name type="scientific">Cutaneotrichosporon oleaginosum</name>
    <dbReference type="NCBI Taxonomy" id="879819"/>
    <lineage>
        <taxon>Eukaryota</taxon>
        <taxon>Fungi</taxon>
        <taxon>Dikarya</taxon>
        <taxon>Basidiomycota</taxon>
        <taxon>Agaricomycotina</taxon>
        <taxon>Tremellomycetes</taxon>
        <taxon>Trichosporonales</taxon>
        <taxon>Trichosporonaceae</taxon>
        <taxon>Cutaneotrichosporon</taxon>
    </lineage>
</organism>